<dbReference type="SUPFAM" id="SSF64268">
    <property type="entry name" value="PX domain"/>
    <property type="match status" value="1"/>
</dbReference>
<comment type="subcellular location">
    <subcellularLocation>
        <location evidence="1">Cytoplasm</location>
    </subcellularLocation>
</comment>
<evidence type="ECO:0000313" key="6">
    <source>
        <dbReference type="EMBL" id="PIK43403.1"/>
    </source>
</evidence>
<evidence type="ECO:0000256" key="4">
    <source>
        <dbReference type="SAM" id="MobiDB-lite"/>
    </source>
</evidence>
<dbReference type="GO" id="GO:0008333">
    <property type="term" value="P:endosome to lysosome transport"/>
    <property type="evidence" value="ECO:0007669"/>
    <property type="project" value="TreeGrafter"/>
</dbReference>
<dbReference type="SMART" id="SM00312">
    <property type="entry name" value="PX"/>
    <property type="match status" value="1"/>
</dbReference>
<evidence type="ECO:0000256" key="2">
    <source>
        <dbReference type="ARBA" id="ARBA00022490"/>
    </source>
</evidence>
<feature type="compositionally biased region" description="Polar residues" evidence="4">
    <location>
        <begin position="229"/>
        <end position="249"/>
    </location>
</feature>
<dbReference type="GO" id="GO:0005769">
    <property type="term" value="C:early endosome"/>
    <property type="evidence" value="ECO:0007669"/>
    <property type="project" value="TreeGrafter"/>
</dbReference>
<evidence type="ECO:0000256" key="3">
    <source>
        <dbReference type="SAM" id="Coils"/>
    </source>
</evidence>
<dbReference type="Proteomes" id="UP000230750">
    <property type="component" value="Unassembled WGS sequence"/>
</dbReference>
<reference evidence="6 7" key="1">
    <citation type="journal article" date="2017" name="PLoS Biol.">
        <title>The sea cucumber genome provides insights into morphological evolution and visceral regeneration.</title>
        <authorList>
            <person name="Zhang X."/>
            <person name="Sun L."/>
            <person name="Yuan J."/>
            <person name="Sun Y."/>
            <person name="Gao Y."/>
            <person name="Zhang L."/>
            <person name="Li S."/>
            <person name="Dai H."/>
            <person name="Hamel J.F."/>
            <person name="Liu C."/>
            <person name="Yu Y."/>
            <person name="Liu S."/>
            <person name="Lin W."/>
            <person name="Guo K."/>
            <person name="Jin S."/>
            <person name="Xu P."/>
            <person name="Storey K.B."/>
            <person name="Huan P."/>
            <person name="Zhang T."/>
            <person name="Zhou Y."/>
            <person name="Zhang J."/>
            <person name="Lin C."/>
            <person name="Li X."/>
            <person name="Xing L."/>
            <person name="Huo D."/>
            <person name="Sun M."/>
            <person name="Wang L."/>
            <person name="Mercier A."/>
            <person name="Li F."/>
            <person name="Yang H."/>
            <person name="Xiang J."/>
        </authorList>
    </citation>
    <scope>NUCLEOTIDE SEQUENCE [LARGE SCALE GENOMIC DNA]</scope>
    <source>
        <strain evidence="6">Shaxun</strain>
        <tissue evidence="6">Muscle</tissue>
    </source>
</reference>
<dbReference type="Gene3D" id="3.30.1520.10">
    <property type="entry name" value="Phox-like domain"/>
    <property type="match status" value="1"/>
</dbReference>
<dbReference type="GO" id="GO:0006622">
    <property type="term" value="P:protein targeting to lysosome"/>
    <property type="evidence" value="ECO:0007669"/>
    <property type="project" value="TreeGrafter"/>
</dbReference>
<feature type="compositionally biased region" description="Basic and acidic residues" evidence="4">
    <location>
        <begin position="262"/>
        <end position="277"/>
    </location>
</feature>
<proteinExistence type="predicted"/>
<dbReference type="PANTHER" id="PTHR22999">
    <property type="entry name" value="PX SERINE/THREONINE KINASE PXK"/>
    <property type="match status" value="1"/>
</dbReference>
<dbReference type="STRING" id="307972.A0A2G8K626"/>
<comment type="caution">
    <text evidence="6">The sequence shown here is derived from an EMBL/GenBank/DDBJ whole genome shotgun (WGS) entry which is preliminary data.</text>
</comment>
<feature type="region of interest" description="Disordered" evidence="4">
    <location>
        <begin position="223"/>
        <end position="308"/>
    </location>
</feature>
<dbReference type="GO" id="GO:0045022">
    <property type="term" value="P:early endosome to late endosome transport"/>
    <property type="evidence" value="ECO:0007669"/>
    <property type="project" value="TreeGrafter"/>
</dbReference>
<keyword evidence="7" id="KW-1185">Reference proteome</keyword>
<dbReference type="GO" id="GO:0005770">
    <property type="term" value="C:late endosome"/>
    <property type="evidence" value="ECO:0007669"/>
    <property type="project" value="TreeGrafter"/>
</dbReference>
<dbReference type="GO" id="GO:0035091">
    <property type="term" value="F:phosphatidylinositol binding"/>
    <property type="evidence" value="ECO:0007669"/>
    <property type="project" value="InterPro"/>
</dbReference>
<dbReference type="InterPro" id="IPR036871">
    <property type="entry name" value="PX_dom_sf"/>
</dbReference>
<dbReference type="PANTHER" id="PTHR22999:SF23">
    <property type="entry name" value="SORTING NEXIN-16"/>
    <property type="match status" value="1"/>
</dbReference>
<dbReference type="Pfam" id="PF00787">
    <property type="entry name" value="PX"/>
    <property type="match status" value="1"/>
</dbReference>
<gene>
    <name evidence="6" type="ORF">BSL78_19734</name>
</gene>
<dbReference type="PROSITE" id="PS50195">
    <property type="entry name" value="PX"/>
    <property type="match status" value="1"/>
</dbReference>
<evidence type="ECO:0000313" key="7">
    <source>
        <dbReference type="Proteomes" id="UP000230750"/>
    </source>
</evidence>
<evidence type="ECO:0000259" key="5">
    <source>
        <dbReference type="PROSITE" id="PS50195"/>
    </source>
</evidence>
<dbReference type="EMBL" id="MRZV01000852">
    <property type="protein sequence ID" value="PIK43403.1"/>
    <property type="molecule type" value="Genomic_DNA"/>
</dbReference>
<keyword evidence="3" id="KW-0175">Coiled coil</keyword>
<sequence length="308" mass="34432">MIPLSTYTVGPLRPATTGQSTAMDLDVPSIVSLKSASVLVNPPHPSPGPSITYPDPSHPSSLAHPSPTVFKLHVQKNANESWFIFRRFTDFERLNSQLAYLFPNFRLALPPKKWFGNNFDPMFLEDRQLGLQAFLNNICGHKDIVISDCVREFLCVDDPPGPHDSLEESRALCESLEETVYNLKREVAERDRKILTLTEELSNATRRIESLTMQQMIPNDRVLPVCANGSDSQTWTDSPVQRTDQQDYSPEQEEQPIVPSFSDDKGEPAIETTKEESPPVFTSIPLDKSPADTKDAPIISPSEVIQVT</sequence>
<dbReference type="InterPro" id="IPR051837">
    <property type="entry name" value="SortingNexin/PXDomain-PKLike"/>
</dbReference>
<evidence type="ECO:0000256" key="1">
    <source>
        <dbReference type="ARBA" id="ARBA00004496"/>
    </source>
</evidence>
<dbReference type="AlphaFoldDB" id="A0A2G8K626"/>
<dbReference type="OrthoDB" id="76516at2759"/>
<protein>
    <submittedName>
        <fullName evidence="6">Putative sorting nexin-16</fullName>
    </submittedName>
</protein>
<feature type="coiled-coil region" evidence="3">
    <location>
        <begin position="166"/>
        <end position="214"/>
    </location>
</feature>
<name>A0A2G8K626_STIJA</name>
<feature type="domain" description="PX" evidence="5">
    <location>
        <begin position="48"/>
        <end position="161"/>
    </location>
</feature>
<keyword evidence="2" id="KW-0963">Cytoplasm</keyword>
<dbReference type="InterPro" id="IPR001683">
    <property type="entry name" value="PX_dom"/>
</dbReference>
<organism evidence="6 7">
    <name type="scientific">Stichopus japonicus</name>
    <name type="common">Sea cucumber</name>
    <dbReference type="NCBI Taxonomy" id="307972"/>
    <lineage>
        <taxon>Eukaryota</taxon>
        <taxon>Metazoa</taxon>
        <taxon>Echinodermata</taxon>
        <taxon>Eleutherozoa</taxon>
        <taxon>Echinozoa</taxon>
        <taxon>Holothuroidea</taxon>
        <taxon>Aspidochirotacea</taxon>
        <taxon>Aspidochirotida</taxon>
        <taxon>Stichopodidae</taxon>
        <taxon>Apostichopus</taxon>
    </lineage>
</organism>
<accession>A0A2G8K626</accession>